<dbReference type="RefSeq" id="WP_249454323.1">
    <property type="nucleotide sequence ID" value="NZ_CP097253.1"/>
</dbReference>
<dbReference type="GO" id="GO:0008168">
    <property type="term" value="F:methyltransferase activity"/>
    <property type="evidence" value="ECO:0007669"/>
    <property type="project" value="UniProtKB-KW"/>
</dbReference>
<protein>
    <submittedName>
        <fullName evidence="2">FkbM family methyltransferase</fullName>
    </submittedName>
</protein>
<reference evidence="2 3" key="1">
    <citation type="submission" date="2022-05" db="EMBL/GenBank/DDBJ databases">
        <title>S8-45 Sphingomonas ultraviolaceadurans.</title>
        <authorList>
            <person name="Liu Y."/>
        </authorList>
    </citation>
    <scope>NUCLEOTIDE SEQUENCE [LARGE SCALE GENOMIC DNA]</scope>
    <source>
        <strain evidence="2 3">S8-45</strain>
    </source>
</reference>
<dbReference type="NCBIfam" id="TIGR01444">
    <property type="entry name" value="fkbM_fam"/>
    <property type="match status" value="1"/>
</dbReference>
<dbReference type="GO" id="GO:0032259">
    <property type="term" value="P:methylation"/>
    <property type="evidence" value="ECO:0007669"/>
    <property type="project" value="UniProtKB-KW"/>
</dbReference>
<keyword evidence="2" id="KW-0808">Transferase</keyword>
<dbReference type="PANTHER" id="PTHR36973:SF4">
    <property type="entry name" value="NODULATION PROTEIN"/>
    <property type="match status" value="1"/>
</dbReference>
<accession>A0ABY5MSE4</accession>
<dbReference type="PANTHER" id="PTHR36973">
    <property type="entry name" value="SLL1456 PROTEIN-RELATED"/>
    <property type="match status" value="1"/>
</dbReference>
<dbReference type="EMBL" id="CP097253">
    <property type="protein sequence ID" value="UUR06967.1"/>
    <property type="molecule type" value="Genomic_DNA"/>
</dbReference>
<evidence type="ECO:0000313" key="2">
    <source>
        <dbReference type="EMBL" id="UUR06967.1"/>
    </source>
</evidence>
<dbReference type="InterPro" id="IPR006342">
    <property type="entry name" value="FkbM_mtfrase"/>
</dbReference>
<keyword evidence="2" id="KW-0489">Methyltransferase</keyword>
<keyword evidence="3" id="KW-1185">Reference proteome</keyword>
<dbReference type="Gene3D" id="3.40.50.150">
    <property type="entry name" value="Vaccinia Virus protein VP39"/>
    <property type="match status" value="1"/>
</dbReference>
<dbReference type="SUPFAM" id="SSF53335">
    <property type="entry name" value="S-adenosyl-L-methionine-dependent methyltransferases"/>
    <property type="match status" value="1"/>
</dbReference>
<evidence type="ECO:0000259" key="1">
    <source>
        <dbReference type="Pfam" id="PF05050"/>
    </source>
</evidence>
<dbReference type="InterPro" id="IPR053188">
    <property type="entry name" value="FkbM_Methyltransferase"/>
</dbReference>
<organism evidence="2 3">
    <name type="scientific">Sphingomonas glaciei</name>
    <dbReference type="NCBI Taxonomy" id="2938948"/>
    <lineage>
        <taxon>Bacteria</taxon>
        <taxon>Pseudomonadati</taxon>
        <taxon>Pseudomonadota</taxon>
        <taxon>Alphaproteobacteria</taxon>
        <taxon>Sphingomonadales</taxon>
        <taxon>Sphingomonadaceae</taxon>
        <taxon>Sphingomonas</taxon>
    </lineage>
</organism>
<dbReference type="Proteomes" id="UP000831921">
    <property type="component" value="Chromosome"/>
</dbReference>
<gene>
    <name evidence="2" type="ORF">M1K48_08350</name>
</gene>
<dbReference type="InterPro" id="IPR029063">
    <property type="entry name" value="SAM-dependent_MTases_sf"/>
</dbReference>
<name>A0ABY5MSE4_9SPHN</name>
<proteinExistence type="predicted"/>
<dbReference type="Pfam" id="PF05050">
    <property type="entry name" value="Methyltransf_21"/>
    <property type="match status" value="1"/>
</dbReference>
<feature type="domain" description="Methyltransferase FkbM" evidence="1">
    <location>
        <begin position="44"/>
        <end position="198"/>
    </location>
</feature>
<evidence type="ECO:0000313" key="3">
    <source>
        <dbReference type="Proteomes" id="UP000831921"/>
    </source>
</evidence>
<sequence>MLSRVIGKGLRHVGDPSLFRIGYPSTWGSLSNLARYFRPGGIIDIGAHKGHWALKASKIFTGVPIHMVEAQEALRADLEAAGFPYTLCLLGAEQAAAVPFHVDPVWPTGASVLEEVTAFDRDELALPMRRLDDLQVGLSGPLLLKLDVQGYELQVLAGAQETLKNVEVIMAEVALLEYNKGAPLISEVIAYLSERGFVPYDIGDMMRRHEDRALFQCDMIFVKKDSQIRIKRKFYEHEISDVVE</sequence>